<evidence type="ECO:0000256" key="5">
    <source>
        <dbReference type="SAM" id="MobiDB-lite"/>
    </source>
</evidence>
<gene>
    <name evidence="7" type="ORF">PCOR1329_LOCUS18376</name>
</gene>
<evidence type="ECO:0000313" key="7">
    <source>
        <dbReference type="EMBL" id="CAK0814885.1"/>
    </source>
</evidence>
<dbReference type="EMBL" id="CAUYUJ010005772">
    <property type="protein sequence ID" value="CAK0814885.1"/>
    <property type="molecule type" value="Genomic_DNA"/>
</dbReference>
<feature type="non-terminal residue" evidence="7">
    <location>
        <position position="1"/>
    </location>
</feature>
<dbReference type="Gene3D" id="2.40.70.10">
    <property type="entry name" value="Acid Proteases"/>
    <property type="match status" value="2"/>
</dbReference>
<evidence type="ECO:0000313" key="8">
    <source>
        <dbReference type="Proteomes" id="UP001189429"/>
    </source>
</evidence>
<feature type="domain" description="Peptidase A1" evidence="6">
    <location>
        <begin position="194"/>
        <end position="504"/>
    </location>
</feature>
<dbReference type="PANTHER" id="PTHR47966:SF51">
    <property type="entry name" value="BETA-SITE APP-CLEAVING ENZYME, ISOFORM A-RELATED"/>
    <property type="match status" value="1"/>
</dbReference>
<dbReference type="PRINTS" id="PR00792">
    <property type="entry name" value="PEPSIN"/>
</dbReference>
<proteinExistence type="inferred from homology"/>
<evidence type="ECO:0000256" key="2">
    <source>
        <dbReference type="ARBA" id="ARBA00022670"/>
    </source>
</evidence>
<organism evidence="7 8">
    <name type="scientific">Prorocentrum cordatum</name>
    <dbReference type="NCBI Taxonomy" id="2364126"/>
    <lineage>
        <taxon>Eukaryota</taxon>
        <taxon>Sar</taxon>
        <taxon>Alveolata</taxon>
        <taxon>Dinophyceae</taxon>
        <taxon>Prorocentrales</taxon>
        <taxon>Prorocentraceae</taxon>
        <taxon>Prorocentrum</taxon>
    </lineage>
</organism>
<dbReference type="Pfam" id="PF00026">
    <property type="entry name" value="Asp"/>
    <property type="match status" value="1"/>
</dbReference>
<dbReference type="InterPro" id="IPR021109">
    <property type="entry name" value="Peptidase_aspartic_dom_sf"/>
</dbReference>
<evidence type="ECO:0000256" key="1">
    <source>
        <dbReference type="ARBA" id="ARBA00007447"/>
    </source>
</evidence>
<keyword evidence="4" id="KW-0378">Hydrolase</keyword>
<keyword evidence="8" id="KW-1185">Reference proteome</keyword>
<name>A0ABN9R7P2_9DINO</name>
<comment type="similarity">
    <text evidence="1">Belongs to the peptidase A1 family.</text>
</comment>
<sequence>WLRALRSSDTSWSGGAADSQHVDHTHTLFTLCLPDLSIEGVADAVPAPQGLPRGREVRRASRFAALVPSAPPPRPPLLPLGGRHESAKLFALRAARSAKRRVGSPWLRRVALGAWALCVLPLDLPARGDAAKVATSVQLHKRTIKEAIKETIEEVDSDRGYGHFKGHFKDHFLTGARVDLRGHARTRVMHKAAYFGTVEIGTPKQSFQVVFDSGSGNVVVPASDCKSEACLIHSRYNLAASPGARRISCREDRQEANLTTTFGTGQIWGNCFEDQVCLGTVCYPGSFIAMTSETKMPFVVFSFDGVLGLSLPDTSQGLHFNTIERLKATERLHQTLFSVFLSNSDADVEASEITFGSVKTSHMSSDLHWVPVSRDTGYWEVRVTDITINNHPQDLCTDCYVAVDTGSSCLAGPGGLMQKLVTRLDVKDDCSNFHELPNLGFLIGGQILNLEPNDYVDKVPESCQVSLMTVDIPPPKGPLFIFGIPFLQKFYTVYDGVNKQVGFAVAKHVGDGPKHAEVVMTQLDTSVKTSRRENAQRHENHWAKGHLRK</sequence>
<protein>
    <recommendedName>
        <fullName evidence="6">Peptidase A1 domain-containing protein</fullName>
    </recommendedName>
</protein>
<accession>A0ABN9R7P2</accession>
<evidence type="ECO:0000259" key="6">
    <source>
        <dbReference type="PROSITE" id="PS51767"/>
    </source>
</evidence>
<dbReference type="InterPro" id="IPR001461">
    <property type="entry name" value="Aspartic_peptidase_A1"/>
</dbReference>
<feature type="compositionally biased region" description="Basic and acidic residues" evidence="5">
    <location>
        <begin position="530"/>
        <end position="542"/>
    </location>
</feature>
<evidence type="ECO:0000256" key="4">
    <source>
        <dbReference type="ARBA" id="ARBA00022801"/>
    </source>
</evidence>
<dbReference type="Proteomes" id="UP001189429">
    <property type="component" value="Unassembled WGS sequence"/>
</dbReference>
<dbReference type="Gene3D" id="2.60.40.1960">
    <property type="match status" value="1"/>
</dbReference>
<reference evidence="7" key="1">
    <citation type="submission" date="2023-10" db="EMBL/GenBank/DDBJ databases">
        <authorList>
            <person name="Chen Y."/>
            <person name="Shah S."/>
            <person name="Dougan E. K."/>
            <person name="Thang M."/>
            <person name="Chan C."/>
        </authorList>
    </citation>
    <scope>NUCLEOTIDE SEQUENCE [LARGE SCALE GENOMIC DNA]</scope>
</reference>
<dbReference type="PROSITE" id="PS51767">
    <property type="entry name" value="PEPTIDASE_A1"/>
    <property type="match status" value="1"/>
</dbReference>
<evidence type="ECO:0000256" key="3">
    <source>
        <dbReference type="ARBA" id="ARBA00022750"/>
    </source>
</evidence>
<dbReference type="SUPFAM" id="SSF50630">
    <property type="entry name" value="Acid proteases"/>
    <property type="match status" value="1"/>
</dbReference>
<dbReference type="InterPro" id="IPR033121">
    <property type="entry name" value="PEPTIDASE_A1"/>
</dbReference>
<feature type="region of interest" description="Disordered" evidence="5">
    <location>
        <begin position="527"/>
        <end position="549"/>
    </location>
</feature>
<keyword evidence="2" id="KW-0645">Protease</keyword>
<keyword evidence="3" id="KW-0064">Aspartyl protease</keyword>
<comment type="caution">
    <text evidence="7">The sequence shown here is derived from an EMBL/GenBank/DDBJ whole genome shotgun (WGS) entry which is preliminary data.</text>
</comment>
<dbReference type="PANTHER" id="PTHR47966">
    <property type="entry name" value="BETA-SITE APP-CLEAVING ENZYME, ISOFORM A-RELATED"/>
    <property type="match status" value="1"/>
</dbReference>